<name>A0ABS0GWF2_9ACTN</name>
<sequence length="359" mass="38798">MGAMGHASSAELRVGILGYGIGGQRFHAPLVDATPGLSVATIVTGDPERARRARAGYPQARVVPTADELFDQVDSLDLVVVSTPNRTHVPLALRAVESGTPVVVDKPFAPTSAEAEQVVRAAEQAGVGLTVFQNRRLDSDFLTVRKVLASGRLGSVFRFESRYDRWVPKPKENWREFGDPAEAGGLLYDLGAHIVDQALQLFGPVTEVYAELDRRRAGVAVDDDSFVALRHADGVRSHLWASALAGTRNPRFRVLGDQATFTKYGLDVQEPQVISGMRPGAPGWGVEPESDAGLLGVNDQLERIPTERGRYEQFYAEVRDALRGDGDFPVDPAGAVLTLRVIEAARTAAAERRVVTLPA</sequence>
<evidence type="ECO:0000256" key="2">
    <source>
        <dbReference type="ARBA" id="ARBA00023002"/>
    </source>
</evidence>
<dbReference type="Pfam" id="PF02894">
    <property type="entry name" value="GFO_IDH_MocA_C"/>
    <property type="match status" value="1"/>
</dbReference>
<dbReference type="SUPFAM" id="SSF55347">
    <property type="entry name" value="Glyceraldehyde-3-phosphate dehydrogenase-like, C-terminal domain"/>
    <property type="match status" value="1"/>
</dbReference>
<organism evidence="5 6">
    <name type="scientific">Plantactinospora alkalitolerans</name>
    <dbReference type="NCBI Taxonomy" id="2789879"/>
    <lineage>
        <taxon>Bacteria</taxon>
        <taxon>Bacillati</taxon>
        <taxon>Actinomycetota</taxon>
        <taxon>Actinomycetes</taxon>
        <taxon>Micromonosporales</taxon>
        <taxon>Micromonosporaceae</taxon>
        <taxon>Plantactinospora</taxon>
    </lineage>
</organism>
<dbReference type="PANTHER" id="PTHR43708">
    <property type="entry name" value="CONSERVED EXPRESSED OXIDOREDUCTASE (EUROFUNG)"/>
    <property type="match status" value="1"/>
</dbReference>
<protein>
    <submittedName>
        <fullName evidence="5">Gfo/Idh/MocA family oxidoreductase</fullName>
    </submittedName>
</protein>
<dbReference type="Pfam" id="PF01408">
    <property type="entry name" value="GFO_IDH_MocA"/>
    <property type="match status" value="1"/>
</dbReference>
<keyword evidence="2" id="KW-0560">Oxidoreductase</keyword>
<dbReference type="InterPro" id="IPR000683">
    <property type="entry name" value="Gfo/Idh/MocA-like_OxRdtase_N"/>
</dbReference>
<evidence type="ECO:0000259" key="3">
    <source>
        <dbReference type="Pfam" id="PF01408"/>
    </source>
</evidence>
<dbReference type="InterPro" id="IPR051317">
    <property type="entry name" value="Gfo/Idh/MocA_oxidoreduct"/>
</dbReference>
<accession>A0ABS0GWF2</accession>
<dbReference type="Gene3D" id="3.40.50.720">
    <property type="entry name" value="NAD(P)-binding Rossmann-like Domain"/>
    <property type="match status" value="1"/>
</dbReference>
<dbReference type="PANTHER" id="PTHR43708:SF5">
    <property type="entry name" value="CONSERVED EXPRESSED OXIDOREDUCTASE (EUROFUNG)-RELATED"/>
    <property type="match status" value="1"/>
</dbReference>
<proteinExistence type="inferred from homology"/>
<evidence type="ECO:0000256" key="1">
    <source>
        <dbReference type="ARBA" id="ARBA00010928"/>
    </source>
</evidence>
<evidence type="ECO:0000313" key="5">
    <source>
        <dbReference type="EMBL" id="MBF9130511.1"/>
    </source>
</evidence>
<gene>
    <name evidence="5" type="ORF">I0C86_16305</name>
</gene>
<comment type="caution">
    <text evidence="5">The sequence shown here is derived from an EMBL/GenBank/DDBJ whole genome shotgun (WGS) entry which is preliminary data.</text>
</comment>
<dbReference type="Gene3D" id="3.30.360.10">
    <property type="entry name" value="Dihydrodipicolinate Reductase, domain 2"/>
    <property type="match status" value="1"/>
</dbReference>
<dbReference type="InterPro" id="IPR036291">
    <property type="entry name" value="NAD(P)-bd_dom_sf"/>
</dbReference>
<comment type="similarity">
    <text evidence="1">Belongs to the Gfo/Idh/MocA family.</text>
</comment>
<keyword evidence="6" id="KW-1185">Reference proteome</keyword>
<evidence type="ECO:0000259" key="4">
    <source>
        <dbReference type="Pfam" id="PF02894"/>
    </source>
</evidence>
<dbReference type="SUPFAM" id="SSF51735">
    <property type="entry name" value="NAD(P)-binding Rossmann-fold domains"/>
    <property type="match status" value="1"/>
</dbReference>
<dbReference type="InterPro" id="IPR004104">
    <property type="entry name" value="Gfo/Idh/MocA-like_OxRdtase_C"/>
</dbReference>
<reference evidence="5 6" key="1">
    <citation type="submission" date="2020-11" db="EMBL/GenBank/DDBJ databases">
        <title>A novel isolate from a Black sea contaminated sediment with potential to produce alkanes: Plantactinospora alkalitolerans sp. nov.</title>
        <authorList>
            <person name="Carro L."/>
            <person name="Veyisoglu A."/>
            <person name="Guven K."/>
            <person name="Schumann P."/>
            <person name="Klenk H.-P."/>
            <person name="Sahin N."/>
        </authorList>
    </citation>
    <scope>NUCLEOTIDE SEQUENCE [LARGE SCALE GENOMIC DNA]</scope>
    <source>
        <strain evidence="5 6">S1510</strain>
    </source>
</reference>
<evidence type="ECO:0000313" key="6">
    <source>
        <dbReference type="Proteomes" id="UP000638560"/>
    </source>
</evidence>
<dbReference type="EMBL" id="JADPUN010000161">
    <property type="protein sequence ID" value="MBF9130511.1"/>
    <property type="molecule type" value="Genomic_DNA"/>
</dbReference>
<feature type="domain" description="Gfo/Idh/MocA-like oxidoreductase C-terminal" evidence="4">
    <location>
        <begin position="145"/>
        <end position="357"/>
    </location>
</feature>
<feature type="domain" description="Gfo/Idh/MocA-like oxidoreductase N-terminal" evidence="3">
    <location>
        <begin position="12"/>
        <end position="131"/>
    </location>
</feature>
<dbReference type="Proteomes" id="UP000638560">
    <property type="component" value="Unassembled WGS sequence"/>
</dbReference>